<dbReference type="AlphaFoldDB" id="A0AAD6TQ14"/>
<feature type="compositionally biased region" description="Gly residues" evidence="1">
    <location>
        <begin position="135"/>
        <end position="180"/>
    </location>
</feature>
<evidence type="ECO:0000256" key="1">
    <source>
        <dbReference type="SAM" id="MobiDB-lite"/>
    </source>
</evidence>
<dbReference type="Proteomes" id="UP001222325">
    <property type="component" value="Unassembled WGS sequence"/>
</dbReference>
<name>A0AAD6TQ14_9AGAR</name>
<organism evidence="2 3">
    <name type="scientific">Mycena belliarum</name>
    <dbReference type="NCBI Taxonomy" id="1033014"/>
    <lineage>
        <taxon>Eukaryota</taxon>
        <taxon>Fungi</taxon>
        <taxon>Dikarya</taxon>
        <taxon>Basidiomycota</taxon>
        <taxon>Agaricomycotina</taxon>
        <taxon>Agaricomycetes</taxon>
        <taxon>Agaricomycetidae</taxon>
        <taxon>Agaricales</taxon>
        <taxon>Marasmiineae</taxon>
        <taxon>Mycenaceae</taxon>
        <taxon>Mycena</taxon>
    </lineage>
</organism>
<feature type="compositionally biased region" description="Basic and acidic residues" evidence="1">
    <location>
        <begin position="124"/>
        <end position="133"/>
    </location>
</feature>
<evidence type="ECO:0000313" key="2">
    <source>
        <dbReference type="EMBL" id="KAJ7069023.1"/>
    </source>
</evidence>
<reference evidence="2" key="1">
    <citation type="submission" date="2023-03" db="EMBL/GenBank/DDBJ databases">
        <title>Massive genome expansion in bonnet fungi (Mycena s.s.) driven by repeated elements and novel gene families across ecological guilds.</title>
        <authorList>
            <consortium name="Lawrence Berkeley National Laboratory"/>
            <person name="Harder C.B."/>
            <person name="Miyauchi S."/>
            <person name="Viragh M."/>
            <person name="Kuo A."/>
            <person name="Thoen E."/>
            <person name="Andreopoulos B."/>
            <person name="Lu D."/>
            <person name="Skrede I."/>
            <person name="Drula E."/>
            <person name="Henrissat B."/>
            <person name="Morin E."/>
            <person name="Kohler A."/>
            <person name="Barry K."/>
            <person name="LaButti K."/>
            <person name="Morin E."/>
            <person name="Salamov A."/>
            <person name="Lipzen A."/>
            <person name="Mereny Z."/>
            <person name="Hegedus B."/>
            <person name="Baldrian P."/>
            <person name="Stursova M."/>
            <person name="Weitz H."/>
            <person name="Taylor A."/>
            <person name="Grigoriev I.V."/>
            <person name="Nagy L.G."/>
            <person name="Martin F."/>
            <person name="Kauserud H."/>
        </authorList>
    </citation>
    <scope>NUCLEOTIDE SEQUENCE</scope>
    <source>
        <strain evidence="2">CBHHK173m</strain>
    </source>
</reference>
<feature type="compositionally biased region" description="Gly residues" evidence="1">
    <location>
        <begin position="28"/>
        <end position="58"/>
    </location>
</feature>
<evidence type="ECO:0000313" key="3">
    <source>
        <dbReference type="Proteomes" id="UP001222325"/>
    </source>
</evidence>
<feature type="compositionally biased region" description="Gly residues" evidence="1">
    <location>
        <begin position="202"/>
        <end position="250"/>
    </location>
</feature>
<dbReference type="EMBL" id="JARJCN010000139">
    <property type="protein sequence ID" value="KAJ7069023.1"/>
    <property type="molecule type" value="Genomic_DNA"/>
</dbReference>
<feature type="compositionally biased region" description="Basic and acidic residues" evidence="1">
    <location>
        <begin position="84"/>
        <end position="96"/>
    </location>
</feature>
<feature type="region of interest" description="Disordered" evidence="1">
    <location>
        <begin position="25"/>
        <end position="266"/>
    </location>
</feature>
<protein>
    <submittedName>
        <fullName evidence="2">Uncharacterized protein</fullName>
    </submittedName>
</protein>
<sequence>MAPVLPPPPAPLDPCAPPVLAAGPCATYGGGGPVLQGRRGGAWDGGGWGGRTSEGGWGPETSERARAGWGRGRARAGTGGASNERGRVGAGDERGRARGGRRTSEGGWGRETSERGRARGGGRRTSEGGRETSEGGWGRGTSEGGGRGRGTGDKWGGGRVGRGTRTGDGGRVGRGTGGAGDARRARAGGGGRRARAGDADGGRGTSGAGDEWGGGRGRGTGDEWGGGRGRGTGGEWGGGRGRGTGDGSGAAGARRARPLVHQRDERRSFVPPTIEWHRTSCHSIVGGTNEWRDEPLVRSSTLVHQRDERRSARRRARDTPFCEPGTVCSSMFTRIPYLRCTCARPAEEEYNVLPAHTLEVGLPHGGAGRRVGADVGPGAPIRVRDTTATERREQKGGRAATHLMAQNGNTTRTQLSPAARSVMSSSVCTLRSSSFAASVPSARMSVERDHSSVAVGRLAAHYSSSPPCLRKAAGECRGLAVPQVPMGNGLYSGSVTVQEE</sequence>
<comment type="caution">
    <text evidence="2">The sequence shown here is derived from an EMBL/GenBank/DDBJ whole genome shotgun (WGS) entry which is preliminary data.</text>
</comment>
<proteinExistence type="predicted"/>
<accession>A0AAD6TQ14</accession>
<keyword evidence="3" id="KW-1185">Reference proteome</keyword>
<gene>
    <name evidence="2" type="ORF">B0H15DRAFT_807276</name>
</gene>